<accession>A0A9W6DDC5</accession>
<organism evidence="2 3">
    <name type="scientific">Clostridium folliculivorans</name>
    <dbReference type="NCBI Taxonomy" id="2886038"/>
    <lineage>
        <taxon>Bacteria</taxon>
        <taxon>Bacillati</taxon>
        <taxon>Bacillota</taxon>
        <taxon>Clostridia</taxon>
        <taxon>Eubacteriales</taxon>
        <taxon>Clostridiaceae</taxon>
        <taxon>Clostridium</taxon>
    </lineage>
</organism>
<feature type="transmembrane region" description="Helical" evidence="1">
    <location>
        <begin position="35"/>
        <end position="57"/>
    </location>
</feature>
<feature type="transmembrane region" description="Helical" evidence="1">
    <location>
        <begin position="160"/>
        <end position="179"/>
    </location>
</feature>
<dbReference type="AlphaFoldDB" id="A0A9W6DDC5"/>
<sequence length="285" mass="33566">MQNIVWFICLAIIGILSASYAIYMKRHIYKVSTFLVFYLFAASIAWNGEFLVLGLFNSYAYKTGVVQDIWAQNLLGHLILNTTLYPAAATVMVAFSLKYGWISFVAVLFTAIEYVFVKLRLYEQHWWRYYMTIIAVVGILLFDNKWFPKINKKCYGLNRVITFFFVAMIIVHIPAPILLLMRKQYYHIGFINNFFGDLYLSSIIIIFFYHLIESLLLVVFTCILKKWYWSILPFIISITAQSIFLKMGILVIENGWNFVYTLILYDIFIAIFILIEKYTVRPEKY</sequence>
<dbReference type="RefSeq" id="WP_261854303.1">
    <property type="nucleotide sequence ID" value="NZ_BQXY01000012.1"/>
</dbReference>
<feature type="transmembrane region" description="Helical" evidence="1">
    <location>
        <begin position="199"/>
        <end position="224"/>
    </location>
</feature>
<feature type="transmembrane region" description="Helical" evidence="1">
    <location>
        <begin position="258"/>
        <end position="275"/>
    </location>
</feature>
<dbReference type="Proteomes" id="UP001057868">
    <property type="component" value="Unassembled WGS sequence"/>
</dbReference>
<gene>
    <name evidence="2" type="ORF">CFOLD11_42650</name>
</gene>
<comment type="caution">
    <text evidence="2">The sequence shown here is derived from an EMBL/GenBank/DDBJ whole genome shotgun (WGS) entry which is preliminary data.</text>
</comment>
<keyword evidence="1" id="KW-1133">Transmembrane helix</keyword>
<feature type="transmembrane region" description="Helical" evidence="1">
    <location>
        <begin position="69"/>
        <end position="87"/>
    </location>
</feature>
<feature type="transmembrane region" description="Helical" evidence="1">
    <location>
        <begin position="6"/>
        <end position="23"/>
    </location>
</feature>
<evidence type="ECO:0000256" key="1">
    <source>
        <dbReference type="SAM" id="Phobius"/>
    </source>
</evidence>
<feature type="transmembrane region" description="Helical" evidence="1">
    <location>
        <begin position="129"/>
        <end position="148"/>
    </location>
</feature>
<keyword evidence="1" id="KW-0812">Transmembrane</keyword>
<keyword evidence="3" id="KW-1185">Reference proteome</keyword>
<reference evidence="2" key="1">
    <citation type="journal article" date="2023" name="Int. J. Syst. Evol. Microbiol.">
        <title>&lt;i&gt;Clostridium folliculivorans&lt;/i&gt; sp. nov., isolated from soil samples of an organic paddy in Japan.</title>
        <authorList>
            <person name="Tazawa J."/>
            <person name="Kobayashi H."/>
            <person name="Tanizawa Y."/>
            <person name="Uchino A."/>
            <person name="Tanaka F."/>
            <person name="Urashima Y."/>
            <person name="Miura S."/>
            <person name="Sakamoto M."/>
            <person name="Ohkuma M."/>
            <person name="Tohno M."/>
        </authorList>
    </citation>
    <scope>NUCLEOTIDE SEQUENCE</scope>
    <source>
        <strain evidence="2">D1-1</strain>
    </source>
</reference>
<name>A0A9W6DDC5_9CLOT</name>
<evidence type="ECO:0000313" key="2">
    <source>
        <dbReference type="EMBL" id="GKU27438.1"/>
    </source>
</evidence>
<feature type="transmembrane region" description="Helical" evidence="1">
    <location>
        <begin position="99"/>
        <end position="117"/>
    </location>
</feature>
<evidence type="ECO:0000313" key="3">
    <source>
        <dbReference type="Proteomes" id="UP001057868"/>
    </source>
</evidence>
<feature type="transmembrane region" description="Helical" evidence="1">
    <location>
        <begin position="231"/>
        <end position="252"/>
    </location>
</feature>
<keyword evidence="1" id="KW-0472">Membrane</keyword>
<proteinExistence type="predicted"/>
<dbReference type="EMBL" id="BQXY01000012">
    <property type="protein sequence ID" value="GKU27438.1"/>
    <property type="molecule type" value="Genomic_DNA"/>
</dbReference>
<protein>
    <submittedName>
        <fullName evidence="2">Uncharacterized protein</fullName>
    </submittedName>
</protein>